<dbReference type="OrthoDB" id="610577at2759"/>
<proteinExistence type="predicted"/>
<gene>
    <name evidence="1" type="ORF">EUTSA_v10016058mg</name>
</gene>
<dbReference type="STRING" id="72664.V4KSX4"/>
<dbReference type="EMBL" id="KI517464">
    <property type="protein sequence ID" value="ESQ41020.1"/>
    <property type="molecule type" value="Genomic_DNA"/>
</dbReference>
<sequence length="123" mass="14492">PKFHLFDAETKNPKFRGLILINIEAAIFLTRKEQTFHFFVTLIRRKKKEQEEEERRMCLVFVCDQDEKVIGRYAAPGACPYCGGAVQAVDVESQWRFCFVPLYFKSKRRHLCSTCGKRLIVHY</sequence>
<dbReference type="AlphaFoldDB" id="V4KSX4"/>
<accession>V4KSX4</accession>
<dbReference type="Proteomes" id="UP000030689">
    <property type="component" value="Unassembled WGS sequence"/>
</dbReference>
<keyword evidence="2" id="KW-1185">Reference proteome</keyword>
<dbReference type="PANTHER" id="PTHR33320:SF32">
    <property type="entry name" value="METHIONYL-TRNA SYNTHETASE"/>
    <property type="match status" value="1"/>
</dbReference>
<evidence type="ECO:0000313" key="1">
    <source>
        <dbReference type="EMBL" id="ESQ41020.1"/>
    </source>
</evidence>
<dbReference type="OMA" id="RTEMVCF"/>
<protein>
    <submittedName>
        <fullName evidence="1">Uncharacterized protein</fullName>
    </submittedName>
</protein>
<organism evidence="1 2">
    <name type="scientific">Eutrema salsugineum</name>
    <name type="common">Saltwater cress</name>
    <name type="synonym">Sisymbrium salsugineum</name>
    <dbReference type="NCBI Taxonomy" id="72664"/>
    <lineage>
        <taxon>Eukaryota</taxon>
        <taxon>Viridiplantae</taxon>
        <taxon>Streptophyta</taxon>
        <taxon>Embryophyta</taxon>
        <taxon>Tracheophyta</taxon>
        <taxon>Spermatophyta</taxon>
        <taxon>Magnoliopsida</taxon>
        <taxon>eudicotyledons</taxon>
        <taxon>Gunneridae</taxon>
        <taxon>Pentapetalae</taxon>
        <taxon>rosids</taxon>
        <taxon>malvids</taxon>
        <taxon>Brassicales</taxon>
        <taxon>Brassicaceae</taxon>
        <taxon>Eutremeae</taxon>
        <taxon>Eutrema</taxon>
    </lineage>
</organism>
<reference evidence="1 2" key="1">
    <citation type="journal article" date="2013" name="Front. Plant Sci.">
        <title>The Reference Genome of the Halophytic Plant Eutrema salsugineum.</title>
        <authorList>
            <person name="Yang R."/>
            <person name="Jarvis D.E."/>
            <person name="Chen H."/>
            <person name="Beilstein M.A."/>
            <person name="Grimwood J."/>
            <person name="Jenkins J."/>
            <person name="Shu S."/>
            <person name="Prochnik S."/>
            <person name="Xin M."/>
            <person name="Ma C."/>
            <person name="Schmutz J."/>
            <person name="Wing R.A."/>
            <person name="Mitchell-Olds T."/>
            <person name="Schumaker K.S."/>
            <person name="Wang X."/>
        </authorList>
    </citation>
    <scope>NUCLEOTIDE SEQUENCE [LARGE SCALE GENOMIC DNA]</scope>
</reference>
<dbReference type="KEGG" id="eus:EUTSA_v10016058mg"/>
<feature type="non-terminal residue" evidence="1">
    <location>
        <position position="1"/>
    </location>
</feature>
<dbReference type="PANTHER" id="PTHR33320">
    <property type="entry name" value="METHIONYL-TRNA SYNTHETASE"/>
    <property type="match status" value="1"/>
</dbReference>
<dbReference type="Gramene" id="ESQ41020">
    <property type="protein sequence ID" value="ESQ41020"/>
    <property type="gene ID" value="EUTSA_v10016058mg"/>
</dbReference>
<dbReference type="eggNOG" id="ENOG502S7AP">
    <property type="taxonomic scope" value="Eukaryota"/>
</dbReference>
<evidence type="ECO:0000313" key="2">
    <source>
        <dbReference type="Proteomes" id="UP000030689"/>
    </source>
</evidence>
<name>V4KSX4_EUTSA</name>